<evidence type="ECO:0000256" key="9">
    <source>
        <dbReference type="ARBA" id="ARBA00022833"/>
    </source>
</evidence>
<dbReference type="eggNOG" id="COG0484">
    <property type="taxonomic scope" value="Bacteria"/>
</dbReference>
<keyword evidence="7" id="KW-0677">Repeat</keyword>
<dbReference type="InterPro" id="IPR001623">
    <property type="entry name" value="DnaJ_domain"/>
</dbReference>
<dbReference type="Pfam" id="PF00226">
    <property type="entry name" value="DnaJ"/>
    <property type="match status" value="1"/>
</dbReference>
<evidence type="ECO:0000256" key="2">
    <source>
        <dbReference type="ARBA" id="ARBA00004496"/>
    </source>
</evidence>
<dbReference type="GO" id="GO:0006260">
    <property type="term" value="P:DNA replication"/>
    <property type="evidence" value="ECO:0007669"/>
    <property type="project" value="UniProtKB-KW"/>
</dbReference>
<sequence>MAQRRDYYEVLGVDREADEGEIKRAYREKARRYHPDINPDVGAEDRLKEINEAYSVLSEPRARSRYDRYGFSAVGTIDRGAEPQGGIGAVVDAVDELITDLWRRRRQRRRGRDLRYALEVSFEEAAFGCKKTIRVPTEYEDRKGAERSFTVAVPAGTTDGGIKRIRGEGQPGRGGGSAGDLNVVVRVRAHPIFRREDHDVWCDVPVSFPQAALGTVAEVPTLDGKVRMRVPEGTQSGRVFRLRGRGIPRGSSSSAGRGDQMVRVVVETPSGLTARQRGLLEEFARERGFEDSHPQTSSFRDKLRTLFDD</sequence>
<dbReference type="InterPro" id="IPR008971">
    <property type="entry name" value="HSP40/DnaJ_pept-bd"/>
</dbReference>
<dbReference type="SMART" id="SM00271">
    <property type="entry name" value="DnaJ"/>
    <property type="match status" value="1"/>
</dbReference>
<evidence type="ECO:0000256" key="6">
    <source>
        <dbReference type="ARBA" id="ARBA00022723"/>
    </source>
</evidence>
<name>D0LKN9_HALO1</name>
<dbReference type="Gene3D" id="2.60.260.20">
    <property type="entry name" value="Urease metallochaperone UreE, N-terminal domain"/>
    <property type="match status" value="2"/>
</dbReference>
<dbReference type="SUPFAM" id="SSF46565">
    <property type="entry name" value="Chaperone J-domain"/>
    <property type="match status" value="1"/>
</dbReference>
<evidence type="ECO:0000256" key="3">
    <source>
        <dbReference type="ARBA" id="ARBA00011738"/>
    </source>
</evidence>
<keyword evidence="11" id="KW-0143">Chaperone</keyword>
<evidence type="ECO:0000313" key="15">
    <source>
        <dbReference type="Proteomes" id="UP000001880"/>
    </source>
</evidence>
<gene>
    <name evidence="14" type="ordered locus">Hoch_2553</name>
</gene>
<dbReference type="Gene3D" id="1.10.287.110">
    <property type="entry name" value="DnaJ domain"/>
    <property type="match status" value="1"/>
</dbReference>
<dbReference type="PANTHER" id="PTHR43096:SF48">
    <property type="entry name" value="CHAPERONE PROTEIN DNAJ"/>
    <property type="match status" value="1"/>
</dbReference>
<comment type="cofactor">
    <cofactor evidence="1">
        <name>Zn(2+)</name>
        <dbReference type="ChEBI" id="CHEBI:29105"/>
    </cofactor>
</comment>
<dbReference type="RefSeq" id="WP_012827695.1">
    <property type="nucleotide sequence ID" value="NC_013440.1"/>
</dbReference>
<dbReference type="KEGG" id="hoh:Hoch_2553"/>
<dbReference type="EMBL" id="CP001804">
    <property type="protein sequence ID" value="ACY15087.1"/>
    <property type="molecule type" value="Genomic_DNA"/>
</dbReference>
<keyword evidence="10" id="KW-0346">Stress response</keyword>
<feature type="domain" description="J" evidence="13">
    <location>
        <begin position="6"/>
        <end position="70"/>
    </location>
</feature>
<dbReference type="InterPro" id="IPR036869">
    <property type="entry name" value="J_dom_sf"/>
</dbReference>
<dbReference type="PRINTS" id="PR00625">
    <property type="entry name" value="JDOMAIN"/>
</dbReference>
<dbReference type="PANTHER" id="PTHR43096">
    <property type="entry name" value="DNAJ HOMOLOG 1, MITOCHONDRIAL-RELATED"/>
    <property type="match status" value="1"/>
</dbReference>
<evidence type="ECO:0000256" key="5">
    <source>
        <dbReference type="ARBA" id="ARBA00022705"/>
    </source>
</evidence>
<comment type="subcellular location">
    <subcellularLocation>
        <location evidence="2">Cytoplasm</location>
    </subcellularLocation>
</comment>
<evidence type="ECO:0000313" key="14">
    <source>
        <dbReference type="EMBL" id="ACY15087.1"/>
    </source>
</evidence>
<evidence type="ECO:0000256" key="7">
    <source>
        <dbReference type="ARBA" id="ARBA00022737"/>
    </source>
</evidence>
<evidence type="ECO:0000256" key="4">
    <source>
        <dbReference type="ARBA" id="ARBA00022490"/>
    </source>
</evidence>
<dbReference type="Proteomes" id="UP000001880">
    <property type="component" value="Chromosome"/>
</dbReference>
<dbReference type="GO" id="GO:0008270">
    <property type="term" value="F:zinc ion binding"/>
    <property type="evidence" value="ECO:0007669"/>
    <property type="project" value="UniProtKB-KW"/>
</dbReference>
<reference evidence="14 15" key="1">
    <citation type="journal article" date="2010" name="Stand. Genomic Sci.">
        <title>Complete genome sequence of Haliangium ochraceum type strain (SMP-2).</title>
        <authorList>
            <consortium name="US DOE Joint Genome Institute (JGI-PGF)"/>
            <person name="Ivanova N."/>
            <person name="Daum C."/>
            <person name="Lang E."/>
            <person name="Abt B."/>
            <person name="Kopitz M."/>
            <person name="Saunders E."/>
            <person name="Lapidus A."/>
            <person name="Lucas S."/>
            <person name="Glavina Del Rio T."/>
            <person name="Nolan M."/>
            <person name="Tice H."/>
            <person name="Copeland A."/>
            <person name="Cheng J.F."/>
            <person name="Chen F."/>
            <person name="Bruce D."/>
            <person name="Goodwin L."/>
            <person name="Pitluck S."/>
            <person name="Mavromatis K."/>
            <person name="Pati A."/>
            <person name="Mikhailova N."/>
            <person name="Chen A."/>
            <person name="Palaniappan K."/>
            <person name="Land M."/>
            <person name="Hauser L."/>
            <person name="Chang Y.J."/>
            <person name="Jeffries C.D."/>
            <person name="Detter J.C."/>
            <person name="Brettin T."/>
            <person name="Rohde M."/>
            <person name="Goker M."/>
            <person name="Bristow J."/>
            <person name="Markowitz V."/>
            <person name="Eisen J.A."/>
            <person name="Hugenholtz P."/>
            <person name="Kyrpides N.C."/>
            <person name="Klenk H.P."/>
        </authorList>
    </citation>
    <scope>NUCLEOTIDE SEQUENCE [LARGE SCALE GENOMIC DNA]</scope>
    <source>
        <strain evidence="15">DSM 14365 / CIP 107738 / JCM 11303 / AJ 13395 / SMP-2</strain>
    </source>
</reference>
<keyword evidence="15" id="KW-1185">Reference proteome</keyword>
<keyword evidence="9" id="KW-0862">Zinc</keyword>
<evidence type="ECO:0000256" key="1">
    <source>
        <dbReference type="ARBA" id="ARBA00001947"/>
    </source>
</evidence>
<accession>D0LKN9</accession>
<evidence type="ECO:0000256" key="8">
    <source>
        <dbReference type="ARBA" id="ARBA00022771"/>
    </source>
</evidence>
<keyword evidence="6" id="KW-0479">Metal-binding</keyword>
<dbReference type="OrthoDB" id="9779889at2"/>
<organism evidence="14 15">
    <name type="scientific">Haliangium ochraceum (strain DSM 14365 / JCM 11303 / SMP-2)</name>
    <dbReference type="NCBI Taxonomy" id="502025"/>
    <lineage>
        <taxon>Bacteria</taxon>
        <taxon>Pseudomonadati</taxon>
        <taxon>Myxococcota</taxon>
        <taxon>Polyangia</taxon>
        <taxon>Haliangiales</taxon>
        <taxon>Kofleriaceae</taxon>
        <taxon>Haliangium</taxon>
    </lineage>
</organism>
<dbReference type="STRING" id="502025.Hoch_2553"/>
<keyword evidence="8" id="KW-0863">Zinc-finger</keyword>
<dbReference type="HOGENOM" id="CLU_017633_0_7_7"/>
<dbReference type="AlphaFoldDB" id="D0LKN9"/>
<dbReference type="GO" id="GO:0005737">
    <property type="term" value="C:cytoplasm"/>
    <property type="evidence" value="ECO:0007669"/>
    <property type="project" value="UniProtKB-SubCell"/>
</dbReference>
<dbReference type="GO" id="GO:0051082">
    <property type="term" value="F:unfolded protein binding"/>
    <property type="evidence" value="ECO:0007669"/>
    <property type="project" value="InterPro"/>
</dbReference>
<dbReference type="CDD" id="cd10747">
    <property type="entry name" value="DnaJ_C"/>
    <property type="match status" value="1"/>
</dbReference>
<dbReference type="SUPFAM" id="SSF49493">
    <property type="entry name" value="HSP40/DnaJ peptide-binding domain"/>
    <property type="match status" value="2"/>
</dbReference>
<protein>
    <submittedName>
        <fullName evidence="14">Chaperone DnaJ domain protein</fullName>
    </submittedName>
</protein>
<dbReference type="CDD" id="cd06257">
    <property type="entry name" value="DnaJ"/>
    <property type="match status" value="1"/>
</dbReference>
<keyword evidence="4" id="KW-0963">Cytoplasm</keyword>
<dbReference type="InterPro" id="IPR002939">
    <property type="entry name" value="DnaJ_C"/>
</dbReference>
<dbReference type="Pfam" id="PF01556">
    <property type="entry name" value="DnaJ_C"/>
    <property type="match status" value="1"/>
</dbReference>
<feature type="region of interest" description="Disordered" evidence="12">
    <location>
        <begin position="287"/>
        <end position="309"/>
    </location>
</feature>
<evidence type="ECO:0000256" key="10">
    <source>
        <dbReference type="ARBA" id="ARBA00023016"/>
    </source>
</evidence>
<evidence type="ECO:0000259" key="13">
    <source>
        <dbReference type="PROSITE" id="PS50076"/>
    </source>
</evidence>
<keyword evidence="5" id="KW-0235">DNA replication</keyword>
<dbReference type="PROSITE" id="PS50076">
    <property type="entry name" value="DNAJ_2"/>
    <property type="match status" value="1"/>
</dbReference>
<dbReference type="FunFam" id="2.60.260.20:FF:000004">
    <property type="entry name" value="Molecular chaperone DnaJ"/>
    <property type="match status" value="1"/>
</dbReference>
<evidence type="ECO:0000256" key="11">
    <source>
        <dbReference type="ARBA" id="ARBA00023186"/>
    </source>
</evidence>
<comment type="subunit">
    <text evidence="3">Homodimer.</text>
</comment>
<proteinExistence type="predicted"/>
<dbReference type="GO" id="GO:0042026">
    <property type="term" value="P:protein refolding"/>
    <property type="evidence" value="ECO:0007669"/>
    <property type="project" value="TreeGrafter"/>
</dbReference>
<evidence type="ECO:0000256" key="12">
    <source>
        <dbReference type="SAM" id="MobiDB-lite"/>
    </source>
</evidence>